<feature type="compositionally biased region" description="Low complexity" evidence="9">
    <location>
        <begin position="200"/>
        <end position="210"/>
    </location>
</feature>
<comment type="function">
    <text evidence="8">Mitochondrial mRNA stabilization factor.</text>
</comment>
<feature type="compositionally biased region" description="Polar residues" evidence="9">
    <location>
        <begin position="452"/>
        <end position="472"/>
    </location>
</feature>
<sequence>MHPANIFQCHGAWPGSATCFSYLIAPYLIGTCLVASSSSRPSVGDSLRRHLRVPGAFHGKVQSTGTQHVNTCDGEHSRRQHTAQARFANPIPSRPSPALDMFLSRVASSTFVCRACRQAASSSTRAHGPAHDPLQASTTWSRPRPRRALSTSPCQRTEKHDAAPVQSPEPTLLQDQAEAAASTEGREPLIAPKQPPPAATTPAAPRPSASVPWYLRTQPSVPSPIHPAQIPDLPPNSPPLLETLLEYISVTAGLDHLSLLDLRHLDPPPALGPKLIMIIGTARSEKHLHVAADRFCRYLRRDHGLNANAAGLLGRNELKIKLRRKAKRMRMLANVGGAAPEGNIDDGIRTGWICCTLGKIEAHPEDTKMPGDDVREFIGFRDVKPGVNVVVQMFTEEKRAETDLETLWGGVLRTHQRRDKTADEALQELEQDLEELEREDVEFDDDSPPDLRTQQPTMEQKQSIPLAQSTVSFHRPRPSPGDMFPSASDGGPPKQLRKLDSKA</sequence>
<evidence type="ECO:0000256" key="5">
    <source>
        <dbReference type="ARBA" id="ARBA00022946"/>
    </source>
</evidence>
<dbReference type="InterPro" id="IPR043519">
    <property type="entry name" value="NT_sf"/>
</dbReference>
<evidence type="ECO:0000313" key="10">
    <source>
        <dbReference type="EMBL" id="KAF2844655.1"/>
    </source>
</evidence>
<keyword evidence="4 8" id="KW-0999">Mitochondrion inner membrane</keyword>
<dbReference type="GO" id="GO:0048255">
    <property type="term" value="P:mRNA stabilization"/>
    <property type="evidence" value="ECO:0007669"/>
    <property type="project" value="TreeGrafter"/>
</dbReference>
<comment type="similarity">
    <text evidence="3 8">Belongs to the ATP25 family.</text>
</comment>
<reference evidence="10" key="1">
    <citation type="submission" date="2020-01" db="EMBL/GenBank/DDBJ databases">
        <authorList>
            <consortium name="DOE Joint Genome Institute"/>
            <person name="Haridas S."/>
            <person name="Albert R."/>
            <person name="Binder M."/>
            <person name="Bloem J."/>
            <person name="Labutti K."/>
            <person name="Salamov A."/>
            <person name="Andreopoulos B."/>
            <person name="Baker S.E."/>
            <person name="Barry K."/>
            <person name="Bills G."/>
            <person name="Bluhm B.H."/>
            <person name="Cannon C."/>
            <person name="Castanera R."/>
            <person name="Culley D.E."/>
            <person name="Daum C."/>
            <person name="Ezra D."/>
            <person name="Gonzalez J.B."/>
            <person name="Henrissat B."/>
            <person name="Kuo A."/>
            <person name="Liang C."/>
            <person name="Lipzen A."/>
            <person name="Lutzoni F."/>
            <person name="Magnuson J."/>
            <person name="Mondo S."/>
            <person name="Nolan M."/>
            <person name="Ohm R."/>
            <person name="Pangilinan J."/>
            <person name="Park H.-J."/>
            <person name="Ramirez L."/>
            <person name="Alfaro M."/>
            <person name="Sun H."/>
            <person name="Tritt A."/>
            <person name="Yoshinaga Y."/>
            <person name="Zwiers L.-H."/>
            <person name="Turgeon B.G."/>
            <person name="Goodwin S.B."/>
            <person name="Spatafora J.W."/>
            <person name="Crous P.W."/>
            <person name="Grigoriev I.V."/>
        </authorList>
    </citation>
    <scope>NUCLEOTIDE SEQUENCE</scope>
    <source>
        <strain evidence="10">IPT5</strain>
    </source>
</reference>
<keyword evidence="5 8" id="KW-0809">Transit peptide</keyword>
<dbReference type="PANTHER" id="PTHR28087:SF1">
    <property type="entry name" value="ATPASE SYNTHESIS PROTEIN 25, MITOCHONDRIAL"/>
    <property type="match status" value="1"/>
</dbReference>
<organism evidence="10 11">
    <name type="scientific">Plenodomus tracheiphilus IPT5</name>
    <dbReference type="NCBI Taxonomy" id="1408161"/>
    <lineage>
        <taxon>Eukaryota</taxon>
        <taxon>Fungi</taxon>
        <taxon>Dikarya</taxon>
        <taxon>Ascomycota</taxon>
        <taxon>Pezizomycotina</taxon>
        <taxon>Dothideomycetes</taxon>
        <taxon>Pleosporomycetidae</taxon>
        <taxon>Pleosporales</taxon>
        <taxon>Pleosporineae</taxon>
        <taxon>Leptosphaeriaceae</taxon>
        <taxon>Plenodomus</taxon>
    </lineage>
</organism>
<dbReference type="AlphaFoldDB" id="A0A6A7ARB9"/>
<dbReference type="Proteomes" id="UP000799423">
    <property type="component" value="Unassembled WGS sequence"/>
</dbReference>
<keyword evidence="6 8" id="KW-0496">Mitochondrion</keyword>
<comment type="function">
    <text evidence="1">Probable mitochondrial mRNA stabilization factor.</text>
</comment>
<protein>
    <recommendedName>
        <fullName evidence="8">ATPase synthesis protein 25</fullName>
    </recommendedName>
</protein>
<evidence type="ECO:0000256" key="3">
    <source>
        <dbReference type="ARBA" id="ARBA00010787"/>
    </source>
</evidence>
<accession>A0A6A7ARB9</accession>
<evidence type="ECO:0000313" key="11">
    <source>
        <dbReference type="Proteomes" id="UP000799423"/>
    </source>
</evidence>
<evidence type="ECO:0000256" key="7">
    <source>
        <dbReference type="ARBA" id="ARBA00023136"/>
    </source>
</evidence>
<evidence type="ECO:0000256" key="2">
    <source>
        <dbReference type="ARBA" id="ARBA00004443"/>
    </source>
</evidence>
<evidence type="ECO:0000256" key="6">
    <source>
        <dbReference type="ARBA" id="ARBA00023128"/>
    </source>
</evidence>
<dbReference type="InterPro" id="IPR040152">
    <property type="entry name" value="Atp25"/>
</dbReference>
<feature type="region of interest" description="Disordered" evidence="9">
    <location>
        <begin position="121"/>
        <end position="210"/>
    </location>
</feature>
<proteinExistence type="inferred from homology"/>
<comment type="subcellular location">
    <subcellularLocation>
        <location evidence="2 8">Mitochondrion inner membrane</location>
        <topology evidence="2 8">Peripheral membrane protein</topology>
        <orientation evidence="2 8">Matrix side</orientation>
    </subcellularLocation>
</comment>
<dbReference type="GO" id="GO:0005743">
    <property type="term" value="C:mitochondrial inner membrane"/>
    <property type="evidence" value="ECO:0007669"/>
    <property type="project" value="UniProtKB-SubCell"/>
</dbReference>
<dbReference type="GO" id="GO:0140053">
    <property type="term" value="P:mitochondrial gene expression"/>
    <property type="evidence" value="ECO:0007669"/>
    <property type="project" value="UniProtKB-UniRule"/>
</dbReference>
<feature type="region of interest" description="Disordered" evidence="9">
    <location>
        <begin position="436"/>
        <end position="503"/>
    </location>
</feature>
<gene>
    <name evidence="10" type="ORF">T440DRAFT_548127</name>
</gene>
<keyword evidence="11" id="KW-1185">Reference proteome</keyword>
<evidence type="ECO:0000256" key="8">
    <source>
        <dbReference type="RuleBase" id="RU367062"/>
    </source>
</evidence>
<evidence type="ECO:0000256" key="4">
    <source>
        <dbReference type="ARBA" id="ARBA00022792"/>
    </source>
</evidence>
<evidence type="ECO:0000256" key="9">
    <source>
        <dbReference type="SAM" id="MobiDB-lite"/>
    </source>
</evidence>
<dbReference type="FunFam" id="3.30.460.10:FF:000044">
    <property type="entry name" value="ATPase synthesis protein 25, mitochondrial"/>
    <property type="match status" value="1"/>
</dbReference>
<dbReference type="Gene3D" id="3.30.460.10">
    <property type="entry name" value="Beta Polymerase, domain 2"/>
    <property type="match status" value="1"/>
</dbReference>
<dbReference type="PANTHER" id="PTHR28087">
    <property type="entry name" value="ATPASE SYNTHESIS PROTEIN 25, MITOCHONDRIAL"/>
    <property type="match status" value="1"/>
</dbReference>
<keyword evidence="7 8" id="KW-0472">Membrane</keyword>
<evidence type="ECO:0000256" key="1">
    <source>
        <dbReference type="ARBA" id="ARBA00003470"/>
    </source>
</evidence>
<dbReference type="EMBL" id="MU006368">
    <property type="protein sequence ID" value="KAF2844655.1"/>
    <property type="molecule type" value="Genomic_DNA"/>
</dbReference>
<feature type="compositionally biased region" description="Acidic residues" evidence="9">
    <location>
        <begin position="436"/>
        <end position="448"/>
    </location>
</feature>
<dbReference type="OrthoDB" id="107372at2759"/>
<name>A0A6A7ARB9_9PLEO</name>